<dbReference type="RefSeq" id="WP_087370795.1">
    <property type="nucleotide sequence ID" value="NZ_NFKK01000003.1"/>
</dbReference>
<evidence type="ECO:0000256" key="3">
    <source>
        <dbReference type="ARBA" id="ARBA00022694"/>
    </source>
</evidence>
<feature type="domain" description="Gcp-like" evidence="7">
    <location>
        <begin position="69"/>
        <end position="300"/>
    </location>
</feature>
<dbReference type="Proteomes" id="UP000195897">
    <property type="component" value="Unassembled WGS sequence"/>
</dbReference>
<evidence type="ECO:0000259" key="7">
    <source>
        <dbReference type="Pfam" id="PF00814"/>
    </source>
</evidence>
<accession>A0A1Y4LA92</accession>
<organism evidence="8 9">
    <name type="scientific">Butyricicoccus pullicaecorum</name>
    <dbReference type="NCBI Taxonomy" id="501571"/>
    <lineage>
        <taxon>Bacteria</taxon>
        <taxon>Bacillati</taxon>
        <taxon>Bacillota</taxon>
        <taxon>Clostridia</taxon>
        <taxon>Eubacteriales</taxon>
        <taxon>Butyricicoccaceae</taxon>
        <taxon>Butyricicoccus</taxon>
    </lineage>
</organism>
<keyword evidence="8" id="KW-0238">DNA-binding</keyword>
<reference evidence="9" key="1">
    <citation type="submission" date="2017-04" db="EMBL/GenBank/DDBJ databases">
        <title>Function of individual gut microbiota members based on whole genome sequencing of pure cultures obtained from chicken caecum.</title>
        <authorList>
            <person name="Medvecky M."/>
            <person name="Cejkova D."/>
            <person name="Polansky O."/>
            <person name="Karasova D."/>
            <person name="Kubasova T."/>
            <person name="Cizek A."/>
            <person name="Rychlik I."/>
        </authorList>
    </citation>
    <scope>NUCLEOTIDE SEQUENCE [LARGE SCALE GENOMIC DNA]</scope>
    <source>
        <strain evidence="9">An180</strain>
    </source>
</reference>
<dbReference type="GO" id="GO:0005829">
    <property type="term" value="C:cytosol"/>
    <property type="evidence" value="ECO:0007669"/>
    <property type="project" value="TreeGrafter"/>
</dbReference>
<dbReference type="Gene3D" id="3.30.420.40">
    <property type="match status" value="2"/>
</dbReference>
<keyword evidence="4" id="KW-0479">Metal-binding</keyword>
<evidence type="ECO:0000256" key="6">
    <source>
        <dbReference type="ARBA" id="ARBA00048117"/>
    </source>
</evidence>
<protein>
    <recommendedName>
        <fullName evidence="1">N(6)-L-threonylcarbamoyladenine synthase</fullName>
        <ecNumber evidence="1">2.3.1.234</ecNumber>
    </recommendedName>
</protein>
<comment type="caution">
    <text evidence="8">The sequence shown here is derived from an EMBL/GenBank/DDBJ whole genome shotgun (WGS) entry which is preliminary data.</text>
</comment>
<dbReference type="PANTHER" id="PTHR11735">
    <property type="entry name" value="TRNA N6-ADENOSINE THREONYLCARBAMOYLTRANSFERASE"/>
    <property type="match status" value="1"/>
</dbReference>
<keyword evidence="3" id="KW-0819">tRNA processing</keyword>
<dbReference type="InterPro" id="IPR017861">
    <property type="entry name" value="KAE1/TsaD"/>
</dbReference>
<dbReference type="PRINTS" id="PR00789">
    <property type="entry name" value="OSIALOPTASE"/>
</dbReference>
<sequence>MSRWYLGIDTSNYRTSAAIFDAEHVEWQNSGRLLDVPDGAIGLRQSDALFQHTLHLHEMIAGLPSGIGKEIQAVCVSTRPRAVEGSYMPCFLAGENVARSVAHLLGVSLYTCSHQQGHLAAAALSAQALSWLGTQEFYAWHLSGGTTELLHVAPGANGLPVAECIGGTADLAAGQLVDRAGALLGLHFPAGEALEQLAKQSQSKERFQPKVTDCRFSLSGMENKIRDLCARGTAPEDVASFTVRTICAAVERATAQAMERKKLPVLCAGGVMSNRLIQRRMHERFGARFAEPVLSGDNAVGAAVLAAVQHGETLL</sequence>
<keyword evidence="2" id="KW-0808">Transferase</keyword>
<dbReference type="GO" id="GO:0046872">
    <property type="term" value="F:metal ion binding"/>
    <property type="evidence" value="ECO:0007669"/>
    <property type="project" value="UniProtKB-KW"/>
</dbReference>
<comment type="catalytic activity">
    <reaction evidence="6">
        <text>L-threonylcarbamoyladenylate + adenosine(37) in tRNA = N(6)-L-threonylcarbamoyladenosine(37) in tRNA + AMP + H(+)</text>
        <dbReference type="Rhea" id="RHEA:37059"/>
        <dbReference type="Rhea" id="RHEA-COMP:10162"/>
        <dbReference type="Rhea" id="RHEA-COMP:10163"/>
        <dbReference type="ChEBI" id="CHEBI:15378"/>
        <dbReference type="ChEBI" id="CHEBI:73682"/>
        <dbReference type="ChEBI" id="CHEBI:74411"/>
        <dbReference type="ChEBI" id="CHEBI:74418"/>
        <dbReference type="ChEBI" id="CHEBI:456215"/>
        <dbReference type="EC" id="2.3.1.234"/>
    </reaction>
</comment>
<evidence type="ECO:0000256" key="1">
    <source>
        <dbReference type="ARBA" id="ARBA00012156"/>
    </source>
</evidence>
<dbReference type="EMBL" id="NFKK01000003">
    <property type="protein sequence ID" value="OUP53633.1"/>
    <property type="molecule type" value="Genomic_DNA"/>
</dbReference>
<evidence type="ECO:0000313" key="9">
    <source>
        <dbReference type="Proteomes" id="UP000195897"/>
    </source>
</evidence>
<gene>
    <name evidence="8" type="ORF">B5F17_03340</name>
</gene>
<dbReference type="SUPFAM" id="SSF53067">
    <property type="entry name" value="Actin-like ATPase domain"/>
    <property type="match status" value="1"/>
</dbReference>
<dbReference type="EC" id="2.3.1.234" evidence="1"/>
<evidence type="ECO:0000256" key="5">
    <source>
        <dbReference type="ARBA" id="ARBA00023315"/>
    </source>
</evidence>
<name>A0A1Y4LA92_9FIRM</name>
<keyword evidence="5" id="KW-0012">Acyltransferase</keyword>
<dbReference type="InterPro" id="IPR000905">
    <property type="entry name" value="Gcp-like_dom"/>
</dbReference>
<dbReference type="InterPro" id="IPR043129">
    <property type="entry name" value="ATPase_NBD"/>
</dbReference>
<dbReference type="GO" id="GO:0061711">
    <property type="term" value="F:tRNA N(6)-L-threonylcarbamoyladenine synthase activity"/>
    <property type="evidence" value="ECO:0007669"/>
    <property type="project" value="UniProtKB-EC"/>
</dbReference>
<evidence type="ECO:0000256" key="4">
    <source>
        <dbReference type="ARBA" id="ARBA00022723"/>
    </source>
</evidence>
<evidence type="ECO:0000313" key="8">
    <source>
        <dbReference type="EMBL" id="OUP53633.1"/>
    </source>
</evidence>
<dbReference type="AlphaFoldDB" id="A0A1Y4LA92"/>
<dbReference type="Pfam" id="PF00814">
    <property type="entry name" value="TsaD"/>
    <property type="match status" value="1"/>
</dbReference>
<dbReference type="PANTHER" id="PTHR11735:SF11">
    <property type="entry name" value="TRNA THREONYLCARBAMOYLADENOSINE BIOSYNTHESIS PROTEIN TSAB"/>
    <property type="match status" value="1"/>
</dbReference>
<dbReference type="GO" id="GO:0008033">
    <property type="term" value="P:tRNA processing"/>
    <property type="evidence" value="ECO:0007669"/>
    <property type="project" value="UniProtKB-KW"/>
</dbReference>
<proteinExistence type="predicted"/>
<evidence type="ECO:0000256" key="2">
    <source>
        <dbReference type="ARBA" id="ARBA00022679"/>
    </source>
</evidence>
<dbReference type="GO" id="GO:0003677">
    <property type="term" value="F:DNA binding"/>
    <property type="evidence" value="ECO:0007669"/>
    <property type="project" value="UniProtKB-KW"/>
</dbReference>